<dbReference type="InterPro" id="IPR027417">
    <property type="entry name" value="P-loop_NTPase"/>
</dbReference>
<protein>
    <submittedName>
        <fullName evidence="1">Uncharacterized protein</fullName>
    </submittedName>
</protein>
<gene>
    <name evidence="1" type="ORF">CALMAC_LOCUS17193</name>
</gene>
<dbReference type="GO" id="GO:0005319">
    <property type="term" value="F:lipid transporter activity"/>
    <property type="evidence" value="ECO:0007669"/>
    <property type="project" value="TreeGrafter"/>
</dbReference>
<dbReference type="SUPFAM" id="SSF52540">
    <property type="entry name" value="P-loop containing nucleoside triphosphate hydrolases"/>
    <property type="match status" value="1"/>
</dbReference>
<keyword evidence="2" id="KW-1185">Reference proteome</keyword>
<accession>A0A653DFN8</accession>
<evidence type="ECO:0000313" key="1">
    <source>
        <dbReference type="EMBL" id="VEN59022.1"/>
    </source>
</evidence>
<dbReference type="InterPro" id="IPR026082">
    <property type="entry name" value="ABCA"/>
</dbReference>
<dbReference type="OrthoDB" id="6783351at2759"/>
<sequence length="253" mass="29237">MDPATKYYFREALRKIRDSGKCIILTSHSLEECESVCTRLAIMVRGRFMCLGSVQHLKSKFAKGCTFTIKIKRDAGIMNNITKMLRLSTARSILLSVNRSFHVDVIPKVNVVPLLVQAQQEKNPWIWQQNDKIKAPVIQQINRIELPNGLTWVPPEMSNPTQERIIEAPTVPSNNVTKHAARLILRQKRELKKEKAFQAVLVQQIKDAEQFSAEKYVQEKIEKLNEIVVPRFWNGRRLPEFLIREKMGLPPKK</sequence>
<dbReference type="GO" id="GO:0140359">
    <property type="term" value="F:ABC-type transporter activity"/>
    <property type="evidence" value="ECO:0007669"/>
    <property type="project" value="InterPro"/>
</dbReference>
<reference evidence="1 2" key="1">
    <citation type="submission" date="2019-01" db="EMBL/GenBank/DDBJ databases">
        <authorList>
            <person name="Sayadi A."/>
        </authorList>
    </citation>
    <scope>NUCLEOTIDE SEQUENCE [LARGE SCALE GENOMIC DNA]</scope>
</reference>
<organism evidence="1 2">
    <name type="scientific">Callosobruchus maculatus</name>
    <name type="common">Southern cowpea weevil</name>
    <name type="synonym">Pulse bruchid</name>
    <dbReference type="NCBI Taxonomy" id="64391"/>
    <lineage>
        <taxon>Eukaryota</taxon>
        <taxon>Metazoa</taxon>
        <taxon>Ecdysozoa</taxon>
        <taxon>Arthropoda</taxon>
        <taxon>Hexapoda</taxon>
        <taxon>Insecta</taxon>
        <taxon>Pterygota</taxon>
        <taxon>Neoptera</taxon>
        <taxon>Endopterygota</taxon>
        <taxon>Coleoptera</taxon>
        <taxon>Polyphaga</taxon>
        <taxon>Cucujiformia</taxon>
        <taxon>Chrysomeloidea</taxon>
        <taxon>Chrysomelidae</taxon>
        <taxon>Bruchinae</taxon>
        <taxon>Bruchini</taxon>
        <taxon>Callosobruchus</taxon>
    </lineage>
</organism>
<dbReference type="Gene3D" id="3.40.50.300">
    <property type="entry name" value="P-loop containing nucleotide triphosphate hydrolases"/>
    <property type="match status" value="1"/>
</dbReference>
<dbReference type="Proteomes" id="UP000410492">
    <property type="component" value="Unassembled WGS sequence"/>
</dbReference>
<name>A0A653DFN8_CALMS</name>
<dbReference type="EMBL" id="CAACVG010011850">
    <property type="protein sequence ID" value="VEN59022.1"/>
    <property type="molecule type" value="Genomic_DNA"/>
</dbReference>
<proteinExistence type="predicted"/>
<dbReference type="PANTHER" id="PTHR19229">
    <property type="entry name" value="ATP-BINDING CASSETTE TRANSPORTER SUBFAMILY A ABCA"/>
    <property type="match status" value="1"/>
</dbReference>
<dbReference type="AlphaFoldDB" id="A0A653DFN8"/>
<dbReference type="GO" id="GO:0016020">
    <property type="term" value="C:membrane"/>
    <property type="evidence" value="ECO:0007669"/>
    <property type="project" value="InterPro"/>
</dbReference>
<dbReference type="PANTHER" id="PTHR19229:SF250">
    <property type="entry name" value="ABC TRANSPORTER DOMAIN-CONTAINING PROTEIN-RELATED"/>
    <property type="match status" value="1"/>
</dbReference>
<evidence type="ECO:0000313" key="2">
    <source>
        <dbReference type="Proteomes" id="UP000410492"/>
    </source>
</evidence>